<organism evidence="2 3">
    <name type="scientific">Neolewinella antarctica</name>
    <dbReference type="NCBI Taxonomy" id="442734"/>
    <lineage>
        <taxon>Bacteria</taxon>
        <taxon>Pseudomonadati</taxon>
        <taxon>Bacteroidota</taxon>
        <taxon>Saprospiria</taxon>
        <taxon>Saprospirales</taxon>
        <taxon>Lewinellaceae</taxon>
        <taxon>Neolewinella</taxon>
    </lineage>
</organism>
<dbReference type="RefSeq" id="WP_168040238.1">
    <property type="nucleotide sequence ID" value="NZ_JAATJH010000011.1"/>
</dbReference>
<name>A0ABX0XGS0_9BACT</name>
<proteinExistence type="predicted"/>
<feature type="compositionally biased region" description="Polar residues" evidence="1">
    <location>
        <begin position="85"/>
        <end position="110"/>
    </location>
</feature>
<dbReference type="EMBL" id="JAATJH010000011">
    <property type="protein sequence ID" value="NJC28340.1"/>
    <property type="molecule type" value="Genomic_DNA"/>
</dbReference>
<comment type="caution">
    <text evidence="2">The sequence shown here is derived from an EMBL/GenBank/DDBJ whole genome shotgun (WGS) entry which is preliminary data.</text>
</comment>
<evidence type="ECO:0000313" key="2">
    <source>
        <dbReference type="EMBL" id="NJC28340.1"/>
    </source>
</evidence>
<sequence>MRLIHLIFSLYVLLLAFVPCQDNFSLVANGAAGSVHAEHPDHDHPESDHEDHCTPFCICACCGAVLDAPPALLAFTVTQPLPPKGSTQPTTTQNWNPGTFAASSWQPPRA</sequence>
<reference evidence="2 3" key="1">
    <citation type="submission" date="2020-03" db="EMBL/GenBank/DDBJ databases">
        <title>Genomic Encyclopedia of Type Strains, Phase IV (KMG-IV): sequencing the most valuable type-strain genomes for metagenomic binning, comparative biology and taxonomic classification.</title>
        <authorList>
            <person name="Goeker M."/>
        </authorList>
    </citation>
    <scope>NUCLEOTIDE SEQUENCE [LARGE SCALE GENOMIC DNA]</scope>
    <source>
        <strain evidence="2 3">DSM 105096</strain>
    </source>
</reference>
<evidence type="ECO:0000313" key="3">
    <source>
        <dbReference type="Proteomes" id="UP000770785"/>
    </source>
</evidence>
<protein>
    <recommendedName>
        <fullName evidence="4">DUF2946 domain-containing protein</fullName>
    </recommendedName>
</protein>
<dbReference type="InterPro" id="IPR046601">
    <property type="entry name" value="DUF6660"/>
</dbReference>
<evidence type="ECO:0000256" key="1">
    <source>
        <dbReference type="SAM" id="MobiDB-lite"/>
    </source>
</evidence>
<keyword evidence="3" id="KW-1185">Reference proteome</keyword>
<feature type="region of interest" description="Disordered" evidence="1">
    <location>
        <begin position="80"/>
        <end position="110"/>
    </location>
</feature>
<dbReference type="Pfam" id="PF20365">
    <property type="entry name" value="DUF6660"/>
    <property type="match status" value="1"/>
</dbReference>
<evidence type="ECO:0008006" key="4">
    <source>
        <dbReference type="Google" id="ProtNLM"/>
    </source>
</evidence>
<accession>A0ABX0XGS0</accession>
<dbReference type="Proteomes" id="UP000770785">
    <property type="component" value="Unassembled WGS sequence"/>
</dbReference>
<gene>
    <name evidence="2" type="ORF">GGR27_003863</name>
</gene>